<dbReference type="PANTHER" id="PTHR46236">
    <property type="entry name" value="TRAF-LIKE SUPERFAMILY PROTEIN"/>
    <property type="match status" value="1"/>
</dbReference>
<feature type="domain" description="MATH" evidence="3">
    <location>
        <begin position="5"/>
        <end position="128"/>
    </location>
</feature>
<dbReference type="InterPro" id="IPR002083">
    <property type="entry name" value="MATH/TRAF_dom"/>
</dbReference>
<dbReference type="Pfam" id="PF22486">
    <property type="entry name" value="MATH_2"/>
    <property type="match status" value="1"/>
</dbReference>
<proteinExistence type="predicted"/>
<accession>A0AAU9S6E0</accession>
<name>A0AAU9S6E0_THLAR</name>
<reference evidence="4 5" key="1">
    <citation type="submission" date="2022-03" db="EMBL/GenBank/DDBJ databases">
        <authorList>
            <person name="Nunn A."/>
            <person name="Chopra R."/>
            <person name="Nunn A."/>
            <person name="Contreras Garrido A."/>
        </authorList>
    </citation>
    <scope>NUCLEOTIDE SEQUENCE [LARGE SCALE GENOMIC DNA]</scope>
</reference>
<protein>
    <recommendedName>
        <fullName evidence="3">MATH domain-containing protein</fullName>
    </recommendedName>
</protein>
<evidence type="ECO:0000259" key="3">
    <source>
        <dbReference type="PROSITE" id="PS50144"/>
    </source>
</evidence>
<keyword evidence="5" id="KW-1185">Reference proteome</keyword>
<dbReference type="PANTHER" id="PTHR46236:SF26">
    <property type="entry name" value="MATH DOMAIN-CONTAINING PROTEIN"/>
    <property type="match status" value="1"/>
</dbReference>
<dbReference type="EMBL" id="OU466860">
    <property type="protein sequence ID" value="CAH2058363.1"/>
    <property type="molecule type" value="Genomic_DNA"/>
</dbReference>
<evidence type="ECO:0000313" key="5">
    <source>
        <dbReference type="Proteomes" id="UP000836841"/>
    </source>
</evidence>
<dbReference type="InterPro" id="IPR050804">
    <property type="entry name" value="MCC"/>
</dbReference>
<evidence type="ECO:0000256" key="1">
    <source>
        <dbReference type="ARBA" id="ARBA00023054"/>
    </source>
</evidence>
<dbReference type="AlphaFoldDB" id="A0AAU9S6E0"/>
<sequence length="447" mass="50354">MEMESKAFSWEIDNFSERNDVMVSDPFSSGGCEWSLRLHPKGNFADSHLALFLCAVNPGSLLPGWRRLASFGFVLLDQSGKELFRTAEASRLFCAENQDWGYQRMLPLSELQKEGFLENNKLTIEVYIKVVKVVHEGKPTETLMVDINGFHVLTTQGISVSKIFAQHPDLAVGIKSDISEVKTAYMNILLGLIETLGKPPQSLSETELRNADNDLSELTEAGFELDWLKSKLEEVSLEKKKEKKTVSDLKSAPAPAPRVYSFGSIDCFIKSVLILETFSLRHRHINQTWGRFAMLVLIITFLKQHPDFAVDIKPKSKAAKTAYMTILLDLVKTLDKPPESISETELTKGYSRLFVLIEVGFKLDWLKSKLDQVSLGKKKKENDDAARVQELEEKVKNLELMLSGLKVELDKEKAKSSTASPKVSFTSTESFGIRKIESLGIRKRRSD</sequence>
<gene>
    <name evidence="4" type="ORF">TAV2_LOCUS12532</name>
</gene>
<organism evidence="4 5">
    <name type="scientific">Thlaspi arvense</name>
    <name type="common">Field penny-cress</name>
    <dbReference type="NCBI Taxonomy" id="13288"/>
    <lineage>
        <taxon>Eukaryota</taxon>
        <taxon>Viridiplantae</taxon>
        <taxon>Streptophyta</taxon>
        <taxon>Embryophyta</taxon>
        <taxon>Tracheophyta</taxon>
        <taxon>Spermatophyta</taxon>
        <taxon>Magnoliopsida</taxon>
        <taxon>eudicotyledons</taxon>
        <taxon>Gunneridae</taxon>
        <taxon>Pentapetalae</taxon>
        <taxon>rosids</taxon>
        <taxon>malvids</taxon>
        <taxon>Brassicales</taxon>
        <taxon>Brassicaceae</taxon>
        <taxon>Thlaspideae</taxon>
        <taxon>Thlaspi</taxon>
    </lineage>
</organism>
<dbReference type="PROSITE" id="PS50144">
    <property type="entry name" value="MATH"/>
    <property type="match status" value="1"/>
</dbReference>
<feature type="coiled-coil region" evidence="2">
    <location>
        <begin position="381"/>
        <end position="415"/>
    </location>
</feature>
<dbReference type="Gene3D" id="2.60.210.10">
    <property type="entry name" value="Apoptosis, Tumor Necrosis Factor Receptor Associated Protein 2, Chain A"/>
    <property type="match status" value="1"/>
</dbReference>
<dbReference type="CDD" id="cd00121">
    <property type="entry name" value="MATH"/>
    <property type="match status" value="1"/>
</dbReference>
<dbReference type="SMART" id="SM00061">
    <property type="entry name" value="MATH"/>
    <property type="match status" value="1"/>
</dbReference>
<evidence type="ECO:0000313" key="4">
    <source>
        <dbReference type="EMBL" id="CAH2058363.1"/>
    </source>
</evidence>
<dbReference type="Proteomes" id="UP000836841">
    <property type="component" value="Chromosome 4"/>
</dbReference>
<dbReference type="SUPFAM" id="SSF49599">
    <property type="entry name" value="TRAF domain-like"/>
    <property type="match status" value="1"/>
</dbReference>
<evidence type="ECO:0000256" key="2">
    <source>
        <dbReference type="SAM" id="Coils"/>
    </source>
</evidence>
<dbReference type="InterPro" id="IPR008974">
    <property type="entry name" value="TRAF-like"/>
</dbReference>
<keyword evidence="1 2" id="KW-0175">Coiled coil</keyword>